<feature type="compositionally biased region" description="Polar residues" evidence="1">
    <location>
        <begin position="89"/>
        <end position="98"/>
    </location>
</feature>
<keyword evidence="3" id="KW-1185">Reference proteome</keyword>
<dbReference type="AlphaFoldDB" id="A0A9Q1GYC7"/>
<dbReference type="Proteomes" id="UP001153076">
    <property type="component" value="Unassembled WGS sequence"/>
</dbReference>
<evidence type="ECO:0000313" key="3">
    <source>
        <dbReference type="Proteomes" id="UP001153076"/>
    </source>
</evidence>
<sequence>MEQGHSEGQHNELIVEVDGLNSAKSILSLVRSQPKGQQNKRWKITNEKKCNLAKTRKKNKLPTHNITSFEGFHKATNLERKKVAEATPENVTSSQELSKPNKGKRVIAKDHSGGHGTSLAQSTREHSVDRPSTSQFVTTEQLGDALKQVQEGVMYGVYKKMKAVECQLELIQGFEYEPTAGYTPMYQQARSQHPQRDANPLQGGDVRRIIKAKQAM</sequence>
<protein>
    <submittedName>
        <fullName evidence="2">Uncharacterized protein</fullName>
    </submittedName>
</protein>
<dbReference type="EMBL" id="JAKOGI010001019">
    <property type="protein sequence ID" value="KAJ8428338.1"/>
    <property type="molecule type" value="Genomic_DNA"/>
</dbReference>
<feature type="region of interest" description="Disordered" evidence="1">
    <location>
        <begin position="84"/>
        <end position="135"/>
    </location>
</feature>
<name>A0A9Q1GYC7_9CARY</name>
<comment type="caution">
    <text evidence="2">The sequence shown here is derived from an EMBL/GenBank/DDBJ whole genome shotgun (WGS) entry which is preliminary data.</text>
</comment>
<evidence type="ECO:0000256" key="1">
    <source>
        <dbReference type="SAM" id="MobiDB-lite"/>
    </source>
</evidence>
<evidence type="ECO:0000313" key="2">
    <source>
        <dbReference type="EMBL" id="KAJ8428338.1"/>
    </source>
</evidence>
<gene>
    <name evidence="2" type="ORF">Cgig2_002751</name>
</gene>
<proteinExistence type="predicted"/>
<reference evidence="2" key="1">
    <citation type="submission" date="2022-04" db="EMBL/GenBank/DDBJ databases">
        <title>Carnegiea gigantea Genome sequencing and assembly v2.</title>
        <authorList>
            <person name="Copetti D."/>
            <person name="Sanderson M.J."/>
            <person name="Burquez A."/>
            <person name="Wojciechowski M.F."/>
        </authorList>
    </citation>
    <scope>NUCLEOTIDE SEQUENCE</scope>
    <source>
        <strain evidence="2">SGP5-SGP5p</strain>
        <tissue evidence="2">Aerial part</tissue>
    </source>
</reference>
<organism evidence="2 3">
    <name type="scientific">Carnegiea gigantea</name>
    <dbReference type="NCBI Taxonomy" id="171969"/>
    <lineage>
        <taxon>Eukaryota</taxon>
        <taxon>Viridiplantae</taxon>
        <taxon>Streptophyta</taxon>
        <taxon>Embryophyta</taxon>
        <taxon>Tracheophyta</taxon>
        <taxon>Spermatophyta</taxon>
        <taxon>Magnoliopsida</taxon>
        <taxon>eudicotyledons</taxon>
        <taxon>Gunneridae</taxon>
        <taxon>Pentapetalae</taxon>
        <taxon>Caryophyllales</taxon>
        <taxon>Cactineae</taxon>
        <taxon>Cactaceae</taxon>
        <taxon>Cactoideae</taxon>
        <taxon>Echinocereeae</taxon>
        <taxon>Carnegiea</taxon>
    </lineage>
</organism>
<accession>A0A9Q1GYC7</accession>